<dbReference type="InterPro" id="IPR006121">
    <property type="entry name" value="HMA_dom"/>
</dbReference>
<dbReference type="SFLD" id="SFLDG00002">
    <property type="entry name" value="C1.7:_P-type_atpase_like"/>
    <property type="match status" value="1"/>
</dbReference>
<dbReference type="EMBL" id="JAUPEV010000003">
    <property type="protein sequence ID" value="MDO7252881.1"/>
    <property type="molecule type" value="Genomic_DNA"/>
</dbReference>
<reference evidence="16 18" key="3">
    <citation type="journal article" date="2024" name="Syst. Appl. Microbiol.">
        <title>Helicobacter cappadocius sp. nov., from lizards: The first psychrotrophic Helicobacter species.</title>
        <authorList>
            <person name="Aydin F."/>
            <person name="Tarhane S."/>
            <person name="Karakaya E."/>
            <person name="Abay S."/>
            <person name="Kayman T."/>
            <person name="Guran O."/>
            <person name="Bozkurt E."/>
            <person name="Uzum N."/>
            <person name="Avci A."/>
            <person name="Olgun K."/>
            <person name="Jablonski D."/>
            <person name="Guran C."/>
            <person name="Burcin Saticioglu I."/>
        </authorList>
    </citation>
    <scope>NUCLEOTIDE SEQUENCE [LARGE SCALE GENOMIC DNA]</scope>
    <source>
        <strain evidence="16">Faydin-H75</strain>
        <strain evidence="18">faydin-H76</strain>
    </source>
</reference>
<evidence type="ECO:0000256" key="4">
    <source>
        <dbReference type="ARBA" id="ARBA00022553"/>
    </source>
</evidence>
<feature type="transmembrane region" description="Helical" evidence="14">
    <location>
        <begin position="145"/>
        <end position="169"/>
    </location>
</feature>
<dbReference type="InterPro" id="IPR027256">
    <property type="entry name" value="P-typ_ATPase_IB"/>
</dbReference>
<keyword evidence="11 14" id="KW-0472">Membrane</keyword>
<evidence type="ECO:0000256" key="5">
    <source>
        <dbReference type="ARBA" id="ARBA00022692"/>
    </source>
</evidence>
<dbReference type="Proteomes" id="UP001177258">
    <property type="component" value="Unassembled WGS sequence"/>
</dbReference>
<sequence length="683" mass="74826">MQKYNIQNLDCADCANKLENKLREIDGFSECTVSFATNTLYAPNMNIEKLREIIKKIEPKVSVNEDFENNEEKPRWEIIAGLIGIFFISLLLLHFFETQWINVISYILLGLVYLISGKSVFIGAYENFKKKQFFDENVLMLTATIAAFFIGAYQEAVSVMLFFATGEFLQDLAVSKSKSSIKSLLDLAPNIAYVKKNNQIIQVIPQKLCIGDVIIIKPGEKIPTDGTVIKGESSIDQKALTGESVPISVRSGEKVLGGSINLEGSIEIQVDKLYEDSSVAKIIELVQNAASRKSKTEKFITVFARYYTPIVFFIALCVAFVPPIMGLGSFQDWIYRGLVALMVSCPCALVISIPLGYFGGIGAASKNGILIKGANDLETLSLVKNIAFDKTGTLTKGVFKVTEVVAYNGYSKNDVLRYASCAQNLSNHPIAISIKQAYNDENHTHQIEEFEEISGYGIRVVCNSNLILAGNDKILHKYNIPHDNCSVEGTVAHIAKNGEYIGYIIISDELKTDAIAGIKELKSLGIENITILSGDNAYATQKVANAIGCKYFANLLPEDKAKIFEELKTSTNFKSAFIGDGINDAPTLAIADVGISMGGASDLSKESADIIITNNSILSISKAFKIAKKTKIIIWQNIVFALVIKTIFIILGLFGIATLWEAVFGDVGVALIALANAMRTMRI</sequence>
<dbReference type="Proteomes" id="UP001240777">
    <property type="component" value="Unassembled WGS sequence"/>
</dbReference>
<dbReference type="Pfam" id="PF00403">
    <property type="entry name" value="HMA"/>
    <property type="match status" value="1"/>
</dbReference>
<dbReference type="PROSITE" id="PS00154">
    <property type="entry name" value="ATPASE_E1_E2"/>
    <property type="match status" value="1"/>
</dbReference>
<dbReference type="InterPro" id="IPR059000">
    <property type="entry name" value="ATPase_P-type_domA"/>
</dbReference>
<keyword evidence="4" id="KW-0597">Phosphoprotein</keyword>
<dbReference type="InterPro" id="IPR001757">
    <property type="entry name" value="P_typ_ATPase"/>
</dbReference>
<evidence type="ECO:0000256" key="6">
    <source>
        <dbReference type="ARBA" id="ARBA00022723"/>
    </source>
</evidence>
<keyword evidence="10 14" id="KW-1133">Transmembrane helix</keyword>
<evidence type="ECO:0000256" key="12">
    <source>
        <dbReference type="ARBA" id="ARBA00039097"/>
    </source>
</evidence>
<evidence type="ECO:0000256" key="10">
    <source>
        <dbReference type="ARBA" id="ARBA00022989"/>
    </source>
</evidence>
<keyword evidence="9" id="KW-1278">Translocase</keyword>
<dbReference type="EC" id="7.2.2.12" evidence="12"/>
<evidence type="ECO:0000259" key="15">
    <source>
        <dbReference type="PROSITE" id="PS50846"/>
    </source>
</evidence>
<comment type="caution">
    <text evidence="17">The sequence shown here is derived from an EMBL/GenBank/DDBJ whole genome shotgun (WGS) entry which is preliminary data.</text>
</comment>
<dbReference type="GO" id="GO:0016887">
    <property type="term" value="F:ATP hydrolysis activity"/>
    <property type="evidence" value="ECO:0007669"/>
    <property type="project" value="InterPro"/>
</dbReference>
<keyword evidence="7 14" id="KW-0547">Nucleotide-binding</keyword>
<protein>
    <recommendedName>
        <fullName evidence="12">P-type Zn(2+) transporter</fullName>
        <ecNumber evidence="12">7.2.2.12</ecNumber>
    </recommendedName>
</protein>
<keyword evidence="6 14" id="KW-0479">Metal-binding</keyword>
<evidence type="ECO:0000256" key="2">
    <source>
        <dbReference type="ARBA" id="ARBA00006024"/>
    </source>
</evidence>
<dbReference type="Gene3D" id="2.70.150.10">
    <property type="entry name" value="Calcium-transporting ATPase, cytoplasmic transduction domain A"/>
    <property type="match status" value="1"/>
</dbReference>
<evidence type="ECO:0000313" key="19">
    <source>
        <dbReference type="Proteomes" id="UP001240777"/>
    </source>
</evidence>
<dbReference type="Gene3D" id="3.40.50.1000">
    <property type="entry name" value="HAD superfamily/HAD-like"/>
    <property type="match status" value="1"/>
</dbReference>
<feature type="transmembrane region" description="Helical" evidence="14">
    <location>
        <begin position="103"/>
        <end position="125"/>
    </location>
</feature>
<reference evidence="16" key="2">
    <citation type="submission" date="2023-07" db="EMBL/GenBank/DDBJ databases">
        <authorList>
            <person name="Aydin F."/>
            <person name="Tarhane S."/>
            <person name="Saticioglu I.B."/>
            <person name="Karakaya E."/>
            <person name="Abay S."/>
            <person name="Guran O."/>
            <person name="Bozkurt E."/>
            <person name="Uzum N."/>
            <person name="Olgun K."/>
            <person name="Jablonski D."/>
        </authorList>
    </citation>
    <scope>NUCLEOTIDE SEQUENCE</scope>
    <source>
        <strain evidence="16">Faydin-H75</strain>
    </source>
</reference>
<feature type="transmembrane region" description="Helical" evidence="14">
    <location>
        <begin position="632"/>
        <end position="656"/>
    </location>
</feature>
<dbReference type="CDD" id="cd00371">
    <property type="entry name" value="HMA"/>
    <property type="match status" value="1"/>
</dbReference>
<feature type="domain" description="HMA" evidence="15">
    <location>
        <begin position="1"/>
        <end position="62"/>
    </location>
</feature>
<dbReference type="NCBIfam" id="TIGR01494">
    <property type="entry name" value="ATPase_P-type"/>
    <property type="match status" value="1"/>
</dbReference>
<dbReference type="NCBIfam" id="TIGR01525">
    <property type="entry name" value="ATPase-IB_hvy"/>
    <property type="match status" value="1"/>
</dbReference>
<dbReference type="PANTHER" id="PTHR48085:SF5">
    <property type="entry name" value="CADMIUM_ZINC-TRANSPORTING ATPASE HMA4-RELATED"/>
    <property type="match status" value="1"/>
</dbReference>
<dbReference type="EMBL" id="JAUYZK010000004">
    <property type="protein sequence ID" value="MDP2538924.1"/>
    <property type="molecule type" value="Genomic_DNA"/>
</dbReference>
<dbReference type="InterPro" id="IPR036163">
    <property type="entry name" value="HMA_dom_sf"/>
</dbReference>
<comment type="similarity">
    <text evidence="2 14">Belongs to the cation transport ATPase (P-type) (TC 3.A.3) family. Type IB subfamily.</text>
</comment>
<feature type="transmembrane region" description="Helical" evidence="14">
    <location>
        <begin position="333"/>
        <end position="358"/>
    </location>
</feature>
<organism evidence="17 18">
    <name type="scientific">Helicobacter cappadocius</name>
    <dbReference type="NCBI Taxonomy" id="3063998"/>
    <lineage>
        <taxon>Bacteria</taxon>
        <taxon>Pseudomonadati</taxon>
        <taxon>Campylobacterota</taxon>
        <taxon>Epsilonproteobacteria</taxon>
        <taxon>Campylobacterales</taxon>
        <taxon>Helicobacteraceae</taxon>
        <taxon>Helicobacter</taxon>
    </lineage>
</organism>
<keyword evidence="19" id="KW-1185">Reference proteome</keyword>
<dbReference type="PROSITE" id="PS01229">
    <property type="entry name" value="COF_2"/>
    <property type="match status" value="1"/>
</dbReference>
<evidence type="ECO:0000313" key="17">
    <source>
        <dbReference type="EMBL" id="MDP2538924.1"/>
    </source>
</evidence>
<proteinExistence type="inferred from homology"/>
<dbReference type="SUPFAM" id="SSF81653">
    <property type="entry name" value="Calcium ATPase, transduction domain A"/>
    <property type="match status" value="1"/>
</dbReference>
<gene>
    <name evidence="16" type="ORF">Q5I04_03000</name>
    <name evidence="17" type="ORF">Q5I06_03930</name>
</gene>
<dbReference type="GO" id="GO:0005886">
    <property type="term" value="C:plasma membrane"/>
    <property type="evidence" value="ECO:0007669"/>
    <property type="project" value="UniProtKB-SubCell"/>
</dbReference>
<dbReference type="SUPFAM" id="SSF55008">
    <property type="entry name" value="HMA, heavy metal-associated domain"/>
    <property type="match status" value="1"/>
</dbReference>
<dbReference type="PRINTS" id="PR00941">
    <property type="entry name" value="CDATPASE"/>
</dbReference>
<dbReference type="InterPro" id="IPR008250">
    <property type="entry name" value="ATPase_P-typ_transduc_dom_A_sf"/>
</dbReference>
<dbReference type="SFLD" id="SFLDS00003">
    <property type="entry name" value="Haloacid_Dehalogenase"/>
    <property type="match status" value="1"/>
</dbReference>
<feature type="transmembrane region" description="Helical" evidence="14">
    <location>
        <begin position="78"/>
        <end position="96"/>
    </location>
</feature>
<dbReference type="GO" id="GO:0046872">
    <property type="term" value="F:metal ion binding"/>
    <property type="evidence" value="ECO:0007669"/>
    <property type="project" value="UniProtKB-KW"/>
</dbReference>
<dbReference type="PROSITE" id="PS01047">
    <property type="entry name" value="HMA_1"/>
    <property type="match status" value="1"/>
</dbReference>
<dbReference type="PRINTS" id="PR00119">
    <property type="entry name" value="CATATPASE"/>
</dbReference>
<dbReference type="GO" id="GO:0015086">
    <property type="term" value="F:cadmium ion transmembrane transporter activity"/>
    <property type="evidence" value="ECO:0007669"/>
    <property type="project" value="TreeGrafter"/>
</dbReference>
<feature type="transmembrane region" description="Helical" evidence="14">
    <location>
        <begin position="662"/>
        <end position="678"/>
    </location>
</feature>
<accession>A0AA90SSI6</accession>
<feature type="transmembrane region" description="Helical" evidence="14">
    <location>
        <begin position="302"/>
        <end position="321"/>
    </location>
</feature>
<dbReference type="InterPro" id="IPR018303">
    <property type="entry name" value="ATPase_P-typ_P_site"/>
</dbReference>
<evidence type="ECO:0000256" key="9">
    <source>
        <dbReference type="ARBA" id="ARBA00022967"/>
    </source>
</evidence>
<dbReference type="AlphaFoldDB" id="A0AA90SSI6"/>
<dbReference type="SUPFAM" id="SSF56784">
    <property type="entry name" value="HAD-like"/>
    <property type="match status" value="1"/>
</dbReference>
<dbReference type="Gene3D" id="3.30.70.100">
    <property type="match status" value="1"/>
</dbReference>
<dbReference type="PANTHER" id="PTHR48085">
    <property type="entry name" value="CADMIUM/ZINC-TRANSPORTING ATPASE HMA2-RELATED"/>
    <property type="match status" value="1"/>
</dbReference>
<comment type="subcellular location">
    <subcellularLocation>
        <location evidence="1">Cell membrane</location>
        <topology evidence="1">Multi-pass membrane protein</topology>
    </subcellularLocation>
</comment>
<dbReference type="InterPro" id="IPR051014">
    <property type="entry name" value="Cation_Transport_ATPase_IB"/>
</dbReference>
<evidence type="ECO:0000256" key="7">
    <source>
        <dbReference type="ARBA" id="ARBA00022741"/>
    </source>
</evidence>
<dbReference type="SUPFAM" id="SSF81665">
    <property type="entry name" value="Calcium ATPase, transmembrane domain M"/>
    <property type="match status" value="1"/>
</dbReference>
<keyword evidence="5 14" id="KW-0812">Transmembrane</keyword>
<dbReference type="InterPro" id="IPR044492">
    <property type="entry name" value="P_typ_ATPase_HD_dom"/>
</dbReference>
<dbReference type="GO" id="GO:0016463">
    <property type="term" value="F:P-type zinc transporter activity"/>
    <property type="evidence" value="ECO:0007669"/>
    <property type="project" value="UniProtKB-EC"/>
</dbReference>
<dbReference type="InterPro" id="IPR023298">
    <property type="entry name" value="ATPase_P-typ_TM_dom_sf"/>
</dbReference>
<dbReference type="InterPro" id="IPR023299">
    <property type="entry name" value="ATPase_P-typ_cyto_dom_N"/>
</dbReference>
<dbReference type="InterPro" id="IPR017969">
    <property type="entry name" value="Heavy-metal-associated_CS"/>
</dbReference>
<dbReference type="NCBIfam" id="TIGR01512">
    <property type="entry name" value="ATPase-IB2_Cd"/>
    <property type="match status" value="1"/>
</dbReference>
<evidence type="ECO:0000256" key="11">
    <source>
        <dbReference type="ARBA" id="ARBA00023136"/>
    </source>
</evidence>
<reference evidence="17 19" key="1">
    <citation type="submission" date="2023-07" db="EMBL/GenBank/DDBJ databases">
        <title>Unpublished Manusciprt.</title>
        <authorList>
            <person name="Aydin F."/>
            <person name="Tarhane S."/>
            <person name="Saticioglu I.B."/>
            <person name="Karakaya E."/>
            <person name="Abay S."/>
            <person name="Guran O."/>
            <person name="Bozkurt E."/>
            <person name="Uzum N."/>
            <person name="Olgun K."/>
            <person name="Jablonski D."/>
        </authorList>
    </citation>
    <scope>NUCLEOTIDE SEQUENCE</scope>
    <source>
        <strain evidence="19">faydin-H75</strain>
        <strain evidence="17">Faydin-H76</strain>
    </source>
</reference>
<evidence type="ECO:0000256" key="13">
    <source>
        <dbReference type="ARBA" id="ARBA00047308"/>
    </source>
</evidence>
<evidence type="ECO:0000256" key="1">
    <source>
        <dbReference type="ARBA" id="ARBA00004651"/>
    </source>
</evidence>
<evidence type="ECO:0000313" key="18">
    <source>
        <dbReference type="Proteomes" id="UP001177258"/>
    </source>
</evidence>
<evidence type="ECO:0000256" key="14">
    <source>
        <dbReference type="RuleBase" id="RU362081"/>
    </source>
</evidence>
<dbReference type="RefSeq" id="WP_305516725.1">
    <property type="nucleotide sequence ID" value="NZ_JAUPEV010000003.1"/>
</dbReference>
<dbReference type="Pfam" id="PF00122">
    <property type="entry name" value="E1-E2_ATPase"/>
    <property type="match status" value="1"/>
</dbReference>
<evidence type="ECO:0000256" key="3">
    <source>
        <dbReference type="ARBA" id="ARBA00022475"/>
    </source>
</evidence>
<dbReference type="SFLD" id="SFLDF00027">
    <property type="entry name" value="p-type_atpase"/>
    <property type="match status" value="1"/>
</dbReference>
<keyword evidence="3 14" id="KW-1003">Cell membrane</keyword>
<dbReference type="InterPro" id="IPR036412">
    <property type="entry name" value="HAD-like_sf"/>
</dbReference>
<evidence type="ECO:0000256" key="8">
    <source>
        <dbReference type="ARBA" id="ARBA00022840"/>
    </source>
</evidence>
<dbReference type="PROSITE" id="PS50846">
    <property type="entry name" value="HMA_2"/>
    <property type="match status" value="1"/>
</dbReference>
<evidence type="ECO:0000313" key="16">
    <source>
        <dbReference type="EMBL" id="MDO7252881.1"/>
    </source>
</evidence>
<comment type="catalytic activity">
    <reaction evidence="13">
        <text>Zn(2+)(in) + ATP + H2O = Zn(2+)(out) + ADP + phosphate + H(+)</text>
        <dbReference type="Rhea" id="RHEA:20621"/>
        <dbReference type="ChEBI" id="CHEBI:15377"/>
        <dbReference type="ChEBI" id="CHEBI:15378"/>
        <dbReference type="ChEBI" id="CHEBI:29105"/>
        <dbReference type="ChEBI" id="CHEBI:30616"/>
        <dbReference type="ChEBI" id="CHEBI:43474"/>
        <dbReference type="ChEBI" id="CHEBI:456216"/>
        <dbReference type="EC" id="7.2.2.12"/>
    </reaction>
</comment>
<dbReference type="GO" id="GO:0005524">
    <property type="term" value="F:ATP binding"/>
    <property type="evidence" value="ECO:0007669"/>
    <property type="project" value="UniProtKB-UniRule"/>
</dbReference>
<dbReference type="FunFam" id="2.70.150.10:FF:000002">
    <property type="entry name" value="Copper-transporting ATPase 1, putative"/>
    <property type="match status" value="1"/>
</dbReference>
<dbReference type="InterPro" id="IPR023214">
    <property type="entry name" value="HAD_sf"/>
</dbReference>
<name>A0AA90SSI6_9HELI</name>
<dbReference type="Pfam" id="PF00702">
    <property type="entry name" value="Hydrolase"/>
    <property type="match status" value="1"/>
</dbReference>
<dbReference type="Gene3D" id="3.40.1110.10">
    <property type="entry name" value="Calcium-transporting ATPase, cytoplasmic domain N"/>
    <property type="match status" value="1"/>
</dbReference>
<keyword evidence="8 14" id="KW-0067">ATP-binding</keyword>